<sequence length="367" mass="40468">MSIALRRVSTRPLISWIINILRTVSSFAMIIYKRSARQRSNFYGEGLSSASLFRSIDRGLLVDCVRSVDVYRTVLAVCGDYSALDVRQQQISIYTSTLVPEPSHSFNYYPHTSHLRPQQQSSKAHAKMITPIASTSGSILRASRLAATALLLLGLAQTTLASVTYKNAALSLGMTSKSVVLPKDRYIFTNVGTGQTLQYDQSGQDIYPGRGRGDPMTITPHGHGTQWSKISPTNSNNKCLSAQWDYKFDGGADWAAVMYTCYVDPTTNRGFEHAKQWWLLVPVGKAKATKSRGKRSLSALEEEEATADLEKRGYSGVYYIVPTDHIHDMQTRALTSCSVKTAGGATSTCLRNFSASAKTQQWRITPA</sequence>
<proteinExistence type="predicted"/>
<reference evidence="2 3" key="2">
    <citation type="journal article" date="2012" name="Open Biol.">
        <title>Characteristics of nucleosomes and linker DNA regions on the genome of the basidiomycete Mixia osmundae revealed by mono- and dinucleosome mapping.</title>
        <authorList>
            <person name="Nishida H."/>
            <person name="Kondo S."/>
            <person name="Matsumoto T."/>
            <person name="Suzuki Y."/>
            <person name="Yoshikawa H."/>
            <person name="Taylor T.D."/>
            <person name="Sugiyama J."/>
        </authorList>
    </citation>
    <scope>NUCLEOTIDE SEQUENCE [LARGE SCALE GENOMIC DNA]</scope>
    <source>
        <strain evidence="3">CBS 9802 / IAM 14324 / JCM 22182 / KY 12970</strain>
    </source>
</reference>
<dbReference type="RefSeq" id="XP_014569147.1">
    <property type="nucleotide sequence ID" value="XM_014713661.1"/>
</dbReference>
<accession>G7E680</accession>
<reference evidence="2 3" key="1">
    <citation type="journal article" date="2011" name="J. Gen. Appl. Microbiol.">
        <title>Draft genome sequencing of the enigmatic basidiomycete Mixia osmundae.</title>
        <authorList>
            <person name="Nishida H."/>
            <person name="Nagatsuka Y."/>
            <person name="Sugiyama J."/>
        </authorList>
    </citation>
    <scope>NUCLEOTIDE SEQUENCE [LARGE SCALE GENOMIC DNA]</scope>
    <source>
        <strain evidence="3">CBS 9802 / IAM 14324 / JCM 22182 / KY 12970</strain>
    </source>
</reference>
<protein>
    <submittedName>
        <fullName evidence="2">Uncharacterized protein</fullName>
    </submittedName>
</protein>
<dbReference type="InterPro" id="IPR035992">
    <property type="entry name" value="Ricin_B-like_lectins"/>
</dbReference>
<dbReference type="EMBL" id="BABT02000150">
    <property type="protein sequence ID" value="GAA98340.1"/>
    <property type="molecule type" value="Genomic_DNA"/>
</dbReference>
<dbReference type="AlphaFoldDB" id="G7E680"/>
<dbReference type="SUPFAM" id="SSF50370">
    <property type="entry name" value="Ricin B-like lectins"/>
    <property type="match status" value="1"/>
</dbReference>
<dbReference type="OrthoDB" id="2501520at2759"/>
<name>G7E680_MIXOS</name>
<organism evidence="2 3">
    <name type="scientific">Mixia osmundae (strain CBS 9802 / IAM 14324 / JCM 22182 / KY 12970)</name>
    <dbReference type="NCBI Taxonomy" id="764103"/>
    <lineage>
        <taxon>Eukaryota</taxon>
        <taxon>Fungi</taxon>
        <taxon>Dikarya</taxon>
        <taxon>Basidiomycota</taxon>
        <taxon>Pucciniomycotina</taxon>
        <taxon>Mixiomycetes</taxon>
        <taxon>Mixiales</taxon>
        <taxon>Mixiaceae</taxon>
        <taxon>Mixia</taxon>
    </lineage>
</organism>
<keyword evidence="3" id="KW-1185">Reference proteome</keyword>
<dbReference type="InParanoid" id="G7E680"/>
<comment type="caution">
    <text evidence="2">The sequence shown here is derived from an EMBL/GenBank/DDBJ whole genome shotgun (WGS) entry which is preliminary data.</text>
</comment>
<evidence type="ECO:0000313" key="2">
    <source>
        <dbReference type="EMBL" id="GAA98340.1"/>
    </source>
</evidence>
<keyword evidence="1" id="KW-1133">Transmembrane helix</keyword>
<dbReference type="eggNOG" id="ENOG502SVCW">
    <property type="taxonomic scope" value="Eukaryota"/>
</dbReference>
<gene>
    <name evidence="2" type="primary">Mo05025</name>
    <name evidence="2" type="ORF">E5Q_05025</name>
</gene>
<keyword evidence="1" id="KW-0472">Membrane</keyword>
<dbReference type="Proteomes" id="UP000009131">
    <property type="component" value="Unassembled WGS sequence"/>
</dbReference>
<feature type="transmembrane region" description="Helical" evidence="1">
    <location>
        <begin position="13"/>
        <end position="32"/>
    </location>
</feature>
<evidence type="ECO:0000313" key="3">
    <source>
        <dbReference type="Proteomes" id="UP000009131"/>
    </source>
</evidence>
<dbReference type="HOGENOM" id="CLU_754569_0_0_1"/>
<keyword evidence="1" id="KW-0812">Transmembrane</keyword>
<evidence type="ECO:0000256" key="1">
    <source>
        <dbReference type="SAM" id="Phobius"/>
    </source>
</evidence>